<dbReference type="AlphaFoldDB" id="A0AA38GGK8"/>
<dbReference type="GO" id="GO:0005730">
    <property type="term" value="C:nucleolus"/>
    <property type="evidence" value="ECO:0007669"/>
    <property type="project" value="UniProtKB-SubCell"/>
</dbReference>
<dbReference type="InterPro" id="IPR045116">
    <property type="entry name" value="Clp1/Grc3"/>
</dbReference>
<evidence type="ECO:0000259" key="10">
    <source>
        <dbReference type="Pfam" id="PF25467"/>
    </source>
</evidence>
<evidence type="ECO:0000259" key="9">
    <source>
        <dbReference type="Pfam" id="PF16575"/>
    </source>
</evidence>
<keyword evidence="4" id="KW-0808">Transferase</keyword>
<keyword evidence="12" id="KW-1185">Reference proteome</keyword>
<protein>
    <submittedName>
        <fullName evidence="11">Uncharacterized protein</fullName>
    </submittedName>
</protein>
<dbReference type="OMA" id="IMEFSQH"/>
<evidence type="ECO:0000256" key="7">
    <source>
        <dbReference type="ARBA" id="ARBA00022840"/>
    </source>
</evidence>
<evidence type="ECO:0000256" key="8">
    <source>
        <dbReference type="ARBA" id="ARBA00023242"/>
    </source>
</evidence>
<dbReference type="InterPro" id="IPR057570">
    <property type="entry name" value="NOL9_C"/>
</dbReference>
<evidence type="ECO:0000256" key="4">
    <source>
        <dbReference type="ARBA" id="ARBA00022679"/>
    </source>
</evidence>
<evidence type="ECO:0000256" key="1">
    <source>
        <dbReference type="ARBA" id="ARBA00004604"/>
    </source>
</evidence>
<dbReference type="Gene3D" id="3.40.50.300">
    <property type="entry name" value="P-loop containing nucleotide triphosphate hydrolases"/>
    <property type="match status" value="1"/>
</dbReference>
<dbReference type="CDD" id="cd01983">
    <property type="entry name" value="SIMIBI"/>
    <property type="match status" value="1"/>
</dbReference>
<dbReference type="GO" id="GO:0051731">
    <property type="term" value="F:polynucleotide 5'-hydroxyl-kinase activity"/>
    <property type="evidence" value="ECO:0007669"/>
    <property type="project" value="InterPro"/>
</dbReference>
<dbReference type="Proteomes" id="UP000824469">
    <property type="component" value="Unassembled WGS sequence"/>
</dbReference>
<dbReference type="GO" id="GO:0000448">
    <property type="term" value="P:cleavage in ITS2 between 5.8S rRNA and LSU-rRNA of tricistronic rRNA transcript (SSU-rRNA, 5.8S rRNA, LSU-rRNA)"/>
    <property type="evidence" value="ECO:0007669"/>
    <property type="project" value="TreeGrafter"/>
</dbReference>
<dbReference type="Pfam" id="PF16575">
    <property type="entry name" value="CLP1_P"/>
    <property type="match status" value="1"/>
</dbReference>
<dbReference type="GO" id="GO:0005524">
    <property type="term" value="F:ATP binding"/>
    <property type="evidence" value="ECO:0007669"/>
    <property type="project" value="UniProtKB-KW"/>
</dbReference>
<proteinExistence type="inferred from homology"/>
<keyword evidence="3" id="KW-0698">rRNA processing</keyword>
<feature type="domain" description="Clp1 P-loop" evidence="9">
    <location>
        <begin position="276"/>
        <end position="422"/>
    </location>
</feature>
<gene>
    <name evidence="11" type="ORF">KI387_017320</name>
</gene>
<evidence type="ECO:0000313" key="11">
    <source>
        <dbReference type="EMBL" id="KAH9322681.1"/>
    </source>
</evidence>
<dbReference type="PANTHER" id="PTHR12755">
    <property type="entry name" value="CLEAVAGE/POLYADENYLATION FACTOR IA SUBUNIT CLP1P"/>
    <property type="match status" value="1"/>
</dbReference>
<keyword evidence="5" id="KW-0547">Nucleotide-binding</keyword>
<accession>A0AA38GGK8</accession>
<dbReference type="SUPFAM" id="SSF52540">
    <property type="entry name" value="P-loop containing nucleoside triphosphate hydrolases"/>
    <property type="match status" value="1"/>
</dbReference>
<keyword evidence="7" id="KW-0067">ATP-binding</keyword>
<evidence type="ECO:0000256" key="3">
    <source>
        <dbReference type="ARBA" id="ARBA00022552"/>
    </source>
</evidence>
<keyword evidence="6" id="KW-0418">Kinase</keyword>
<evidence type="ECO:0000313" key="12">
    <source>
        <dbReference type="Proteomes" id="UP000824469"/>
    </source>
</evidence>
<evidence type="ECO:0000256" key="5">
    <source>
        <dbReference type="ARBA" id="ARBA00022741"/>
    </source>
</evidence>
<dbReference type="Pfam" id="PF25467">
    <property type="entry name" value="NOL9_C"/>
    <property type="match status" value="1"/>
</dbReference>
<keyword evidence="8" id="KW-0539">Nucleus</keyword>
<feature type="domain" description="NOL9 C-terminal" evidence="10">
    <location>
        <begin position="504"/>
        <end position="593"/>
    </location>
</feature>
<dbReference type="PANTHER" id="PTHR12755:SF3">
    <property type="entry name" value="POLYNUCLEOTIDE 5'-HYDROXYL-KINASE NOL9"/>
    <property type="match status" value="1"/>
</dbReference>
<comment type="similarity">
    <text evidence="2">Belongs to the Clp1 family. NOL9/GRC3 subfamily.</text>
</comment>
<evidence type="ECO:0000256" key="2">
    <source>
        <dbReference type="ARBA" id="ARBA00011003"/>
    </source>
</evidence>
<organism evidence="11 12">
    <name type="scientific">Taxus chinensis</name>
    <name type="common">Chinese yew</name>
    <name type="synonym">Taxus wallichiana var. chinensis</name>
    <dbReference type="NCBI Taxonomy" id="29808"/>
    <lineage>
        <taxon>Eukaryota</taxon>
        <taxon>Viridiplantae</taxon>
        <taxon>Streptophyta</taxon>
        <taxon>Embryophyta</taxon>
        <taxon>Tracheophyta</taxon>
        <taxon>Spermatophyta</taxon>
        <taxon>Pinopsida</taxon>
        <taxon>Pinidae</taxon>
        <taxon>Conifers II</taxon>
        <taxon>Cupressales</taxon>
        <taxon>Taxaceae</taxon>
        <taxon>Taxus</taxon>
    </lineage>
</organism>
<reference evidence="11 12" key="1">
    <citation type="journal article" date="2021" name="Nat. Plants">
        <title>The Taxus genome provides insights into paclitaxel biosynthesis.</title>
        <authorList>
            <person name="Xiong X."/>
            <person name="Gou J."/>
            <person name="Liao Q."/>
            <person name="Li Y."/>
            <person name="Zhou Q."/>
            <person name="Bi G."/>
            <person name="Li C."/>
            <person name="Du R."/>
            <person name="Wang X."/>
            <person name="Sun T."/>
            <person name="Guo L."/>
            <person name="Liang H."/>
            <person name="Lu P."/>
            <person name="Wu Y."/>
            <person name="Zhang Z."/>
            <person name="Ro D.K."/>
            <person name="Shang Y."/>
            <person name="Huang S."/>
            <person name="Yan J."/>
        </authorList>
    </citation>
    <scope>NUCLEOTIDE SEQUENCE [LARGE SCALE GENOMIC DNA]</scope>
    <source>
        <strain evidence="11">Ta-2019</strain>
    </source>
</reference>
<feature type="non-terminal residue" evidence="11">
    <location>
        <position position="602"/>
    </location>
</feature>
<dbReference type="InterPro" id="IPR032319">
    <property type="entry name" value="CLP1_P"/>
</dbReference>
<comment type="caution">
    <text evidence="11">The sequence shown here is derived from an EMBL/GenBank/DDBJ whole genome shotgun (WGS) entry which is preliminary data.</text>
</comment>
<sequence length="602" mass="68078">MMSLKMHYLARTCKFKYLSKTKKVLIFKKKRPAQILPRRRKLKEFSEDNGIDVQEGKLPEPTATHEEDGIEKIMEFSQHDGINEQTGKLPESPAASEKDGYEDIMEFSQHKEVDEQTRKLPEFVAAHEEIGNENMPIFVAESEKESPRAHPTKKRRGEQVSDLNEINVAIEFPESEEDNEILPEFMVYDEITDEKSNTDGAIEHSEGLTSSWAIGDQNELAGIKRKCLPKSKLAPDRIVIPDDWCAAAEFITDNERPKQSADGHCSTAPPIVVVCGAQNVGKTTFARFLVNNLLRRYKKVGYLDTDVGQPEFTPPGCLSLHIIERPNPDLSILCLRTPERCHFYGDISAKSNPENYLHFIVNLYNHFREEYYNGDISDESEASKSVRIPLVVNTHGWVKGLGYDVLVDMLRYMAPTHVVQIRLSAISKNLPLGIFWSLGRDYEVSTKLLYLGTAMKDIMNKSIVIQKHGRHMRELRIIAYFRQCFGGSSESIKTYKELARALASHPPYQVSIQSIKIVHHHCQVPDSEIYYSLNGTIVGLAVSSKNCTHAFSQPVCVGLGIVRGIDILKGLFYVITPVSIRTLQSVDMFFAGLHRNSHVNLT</sequence>
<dbReference type="InterPro" id="IPR027417">
    <property type="entry name" value="P-loop_NTPase"/>
</dbReference>
<evidence type="ECO:0000256" key="6">
    <source>
        <dbReference type="ARBA" id="ARBA00022777"/>
    </source>
</evidence>
<dbReference type="EMBL" id="JAHRHJ020000003">
    <property type="protein sequence ID" value="KAH9322681.1"/>
    <property type="molecule type" value="Genomic_DNA"/>
</dbReference>
<name>A0AA38GGK8_TAXCH</name>
<comment type="subcellular location">
    <subcellularLocation>
        <location evidence="1">Nucleus</location>
        <location evidence="1">Nucleolus</location>
    </subcellularLocation>
</comment>